<evidence type="ECO:0000313" key="2">
    <source>
        <dbReference type="Proteomes" id="UP001057279"/>
    </source>
</evidence>
<protein>
    <submittedName>
        <fullName evidence="1">Uncharacterized protein</fullName>
    </submittedName>
</protein>
<comment type="caution">
    <text evidence="1">The sequence shown here is derived from an EMBL/GenBank/DDBJ whole genome shotgun (WGS) entry which is preliminary data.</text>
</comment>
<sequence>MKTSLTVLGTGKLFWGFFLIPHVSIWSINGDKSCDIKLYIKKYSMYVVSSGDPFELECPMKYCANRPAVTWCKLEGNNCLHLGDRLQGSMGWEERKLISVFILHFNQVLASDSGSYRCFVNSSSGFIESHSVTINVTERTQNNSEHPLIIILSNSFFHSSSHSVAIETKLDRAILIAATRESFVSAKVLLVFCGRQKKLSNSTGRDTNLVDVPQFFKSEPTEVNIMESSQTLHLETGIYDNDPWFRVRRESGVYFNLSLEENKQGIVYASLKHSVIGMNPRQATNVQEAPTEYATICVRS</sequence>
<keyword evidence="2" id="KW-1185">Reference proteome</keyword>
<evidence type="ECO:0000313" key="1">
    <source>
        <dbReference type="EMBL" id="KAI4590044.1"/>
    </source>
</evidence>
<proteinExistence type="predicted"/>
<accession>A0ACB9VJ63</accession>
<dbReference type="Proteomes" id="UP001057279">
    <property type="component" value="Linkage Group LG01"/>
</dbReference>
<dbReference type="EMBL" id="CM043026">
    <property type="protein sequence ID" value="KAI4590044.1"/>
    <property type="molecule type" value="Genomic_DNA"/>
</dbReference>
<organism evidence="1 2">
    <name type="scientific">Ovis ammon polii x Ovis aries</name>
    <dbReference type="NCBI Taxonomy" id="2918886"/>
    <lineage>
        <taxon>Eukaryota</taxon>
        <taxon>Metazoa</taxon>
        <taxon>Chordata</taxon>
        <taxon>Craniata</taxon>
        <taxon>Vertebrata</taxon>
        <taxon>Euteleostomi</taxon>
        <taxon>Mammalia</taxon>
        <taxon>Eutheria</taxon>
        <taxon>Laurasiatheria</taxon>
        <taxon>Artiodactyla</taxon>
        <taxon>Ruminantia</taxon>
        <taxon>Pecora</taxon>
        <taxon>Bovidae</taxon>
        <taxon>Caprinae</taxon>
        <taxon>Ovis</taxon>
    </lineage>
</organism>
<gene>
    <name evidence="1" type="ORF">MJG53_001093</name>
</gene>
<name>A0ACB9VJ63_9CETA</name>
<reference evidence="1" key="1">
    <citation type="submission" date="2022-03" db="EMBL/GenBank/DDBJ databases">
        <title>Genomic analyses of argali, domestic sheep and their hybrids provide insights into chromosomal evolution, heterosis and genetic basis of agronomic traits.</title>
        <authorList>
            <person name="Li M."/>
        </authorList>
    </citation>
    <scope>NUCLEOTIDE SEQUENCE</scope>
    <source>
        <strain evidence="1">F1 hybrid</strain>
    </source>
</reference>